<evidence type="ECO:0000256" key="6">
    <source>
        <dbReference type="ARBA" id="ARBA00022840"/>
    </source>
</evidence>
<organism evidence="13 14">
    <name type="scientific">Batrachochytrium salamandrivorans</name>
    <dbReference type="NCBI Taxonomy" id="1357716"/>
    <lineage>
        <taxon>Eukaryota</taxon>
        <taxon>Fungi</taxon>
        <taxon>Fungi incertae sedis</taxon>
        <taxon>Chytridiomycota</taxon>
        <taxon>Chytridiomycota incertae sedis</taxon>
        <taxon>Chytridiomycetes</taxon>
        <taxon>Rhizophydiales</taxon>
        <taxon>Rhizophydiales incertae sedis</taxon>
        <taxon>Batrachochytrium</taxon>
    </lineage>
</organism>
<feature type="compositionally biased region" description="Polar residues" evidence="10">
    <location>
        <begin position="563"/>
        <end position="572"/>
    </location>
</feature>
<dbReference type="PANTHER" id="PTHR24346">
    <property type="entry name" value="MAP/MICROTUBULE AFFINITY-REGULATING KINASE"/>
    <property type="match status" value="1"/>
</dbReference>
<evidence type="ECO:0000259" key="12">
    <source>
        <dbReference type="PROSITE" id="PS50032"/>
    </source>
</evidence>
<dbReference type="InterPro" id="IPR001772">
    <property type="entry name" value="KA1_dom"/>
</dbReference>
<dbReference type="SUPFAM" id="SSF103243">
    <property type="entry name" value="KA1-like"/>
    <property type="match status" value="1"/>
</dbReference>
<dbReference type="PROSITE" id="PS50032">
    <property type="entry name" value="KA1"/>
    <property type="match status" value="1"/>
</dbReference>
<evidence type="ECO:0000256" key="7">
    <source>
        <dbReference type="ARBA" id="ARBA00047899"/>
    </source>
</evidence>
<dbReference type="PROSITE" id="PS00108">
    <property type="entry name" value="PROTEIN_KINASE_ST"/>
    <property type="match status" value="1"/>
</dbReference>
<keyword evidence="2" id="KW-0723">Serine/threonine-protein kinase</keyword>
<evidence type="ECO:0000256" key="2">
    <source>
        <dbReference type="ARBA" id="ARBA00022527"/>
    </source>
</evidence>
<dbReference type="Gene3D" id="1.10.510.10">
    <property type="entry name" value="Transferase(Phosphotransferase) domain 1"/>
    <property type="match status" value="1"/>
</dbReference>
<comment type="catalytic activity">
    <reaction evidence="7">
        <text>L-threonyl-[protein] + ATP = O-phospho-L-threonyl-[protein] + ADP + H(+)</text>
        <dbReference type="Rhea" id="RHEA:46608"/>
        <dbReference type="Rhea" id="RHEA-COMP:11060"/>
        <dbReference type="Rhea" id="RHEA-COMP:11605"/>
        <dbReference type="ChEBI" id="CHEBI:15378"/>
        <dbReference type="ChEBI" id="CHEBI:30013"/>
        <dbReference type="ChEBI" id="CHEBI:30616"/>
        <dbReference type="ChEBI" id="CHEBI:61977"/>
        <dbReference type="ChEBI" id="CHEBI:456216"/>
        <dbReference type="EC" id="2.7.11.1"/>
    </reaction>
</comment>
<keyword evidence="6 9" id="KW-0067">ATP-binding</keyword>
<dbReference type="EMBL" id="JAFCIX010000249">
    <property type="protein sequence ID" value="KAH6596103.1"/>
    <property type="molecule type" value="Genomic_DNA"/>
</dbReference>
<feature type="region of interest" description="Disordered" evidence="10">
    <location>
        <begin position="1"/>
        <end position="25"/>
    </location>
</feature>
<feature type="region of interest" description="Disordered" evidence="10">
    <location>
        <begin position="473"/>
        <end position="535"/>
    </location>
</feature>
<feature type="domain" description="Protein kinase" evidence="11">
    <location>
        <begin position="35"/>
        <end position="287"/>
    </location>
</feature>
<evidence type="ECO:0000256" key="1">
    <source>
        <dbReference type="ARBA" id="ARBA00012513"/>
    </source>
</evidence>
<dbReference type="PROSITE" id="PS00107">
    <property type="entry name" value="PROTEIN_KINASE_ATP"/>
    <property type="match status" value="1"/>
</dbReference>
<dbReference type="SUPFAM" id="SSF56112">
    <property type="entry name" value="Protein kinase-like (PK-like)"/>
    <property type="match status" value="1"/>
</dbReference>
<keyword evidence="4 9" id="KW-0547">Nucleotide-binding</keyword>
<feature type="binding site" evidence="9">
    <location>
        <position position="64"/>
    </location>
    <ligand>
        <name>ATP</name>
        <dbReference type="ChEBI" id="CHEBI:30616"/>
    </ligand>
</feature>
<evidence type="ECO:0000256" key="10">
    <source>
        <dbReference type="SAM" id="MobiDB-lite"/>
    </source>
</evidence>
<dbReference type="InterPro" id="IPR008271">
    <property type="entry name" value="Ser/Thr_kinase_AS"/>
</dbReference>
<evidence type="ECO:0000259" key="11">
    <source>
        <dbReference type="PROSITE" id="PS50011"/>
    </source>
</evidence>
<feature type="compositionally biased region" description="Polar residues" evidence="10">
    <location>
        <begin position="405"/>
        <end position="414"/>
    </location>
</feature>
<feature type="region of interest" description="Disordered" evidence="10">
    <location>
        <begin position="673"/>
        <end position="706"/>
    </location>
</feature>
<dbReference type="Pfam" id="PF02149">
    <property type="entry name" value="KA1"/>
    <property type="match status" value="1"/>
</dbReference>
<feature type="region of interest" description="Disordered" evidence="10">
    <location>
        <begin position="405"/>
        <end position="442"/>
    </location>
</feature>
<comment type="catalytic activity">
    <reaction evidence="8">
        <text>L-seryl-[protein] + ATP = O-phospho-L-seryl-[protein] + ADP + H(+)</text>
        <dbReference type="Rhea" id="RHEA:17989"/>
        <dbReference type="Rhea" id="RHEA-COMP:9863"/>
        <dbReference type="Rhea" id="RHEA-COMP:11604"/>
        <dbReference type="ChEBI" id="CHEBI:15378"/>
        <dbReference type="ChEBI" id="CHEBI:29999"/>
        <dbReference type="ChEBI" id="CHEBI:30616"/>
        <dbReference type="ChEBI" id="CHEBI:83421"/>
        <dbReference type="ChEBI" id="CHEBI:456216"/>
        <dbReference type="EC" id="2.7.11.1"/>
    </reaction>
</comment>
<dbReference type="InterPro" id="IPR011009">
    <property type="entry name" value="Kinase-like_dom_sf"/>
</dbReference>
<dbReference type="Gene3D" id="3.30.310.80">
    <property type="entry name" value="Kinase associated domain 1, KA1"/>
    <property type="match status" value="1"/>
</dbReference>
<dbReference type="InterPro" id="IPR000719">
    <property type="entry name" value="Prot_kinase_dom"/>
</dbReference>
<accession>A0ABQ8FCW6</accession>
<sequence length="804" mass="88207">MSEISSSSRTVVSQPKPASPGNAGPPDIEIIVGSYRLDRTIGQGTYGKVRLGIHITTDEKVAVKIIEKAQIQSVKQVARLQREIRFLKLLHHPHIVNVYDVVETDEYIYIVMEYAVGGELFDYIVAHKRVKEKEARSFFRMVLSAVDYCHQNAVIHRDLKPENLLLDERKCIKIIDFGFGNNFTLNGLLDTFCGSPFYAAPEMILGKKYEGPEVDMWSLGVILFALLCGHLPFDDDNMKELYKKISTGNYKCPDYLPQDARHLIGRLITVDPKKRATLAEVLEHKWVKEGYESSPPNYIPVRPILNDPSLLSKDITNRLQIFGYKLEDIYQAFSPTHDFSKPNPIRATYFLLSEMVAREQARIRNERRRVSGASPSESAVNVMSKTKSASVANFGKSMPMIEESGTTTQPLAHNTNKDSNIRQSQPNLEESKPIVGKDNGATPTAKQKTLVAFHNASELNRTAYNQSELKVSRIGADESPKQPAPYRVSRPYSLHSDYPTAHREDLPPLPGKYDSIAMGGSLRIQPGSHAPKPSIDCKDLLRRQSVPANLLSSTTAHYDGQGSFVQNVGSNSHTNHTNTGASGGGGNSQTVALPGSSKSPTAGHRVSAAGKLKEDLRAVSGWFLNVSTTSSKGPDEILEQVIKVLNASNAVWTVESKYTLHCEVDATNILTTGKSDDASPNGGVGDEAAVEAKPADRDVSSEGSTSVVETDLGTLCSNRVGPSSAGTLNLANTTNALEPLHPIHNESQTASVLSAKSKQNNIAFQIEICKVPRMSLHGVHFKRLTGGVWNYKKVCNKILLQLSL</sequence>
<keyword evidence="3" id="KW-0808">Transferase</keyword>
<dbReference type="SMART" id="SM00220">
    <property type="entry name" value="S_TKc"/>
    <property type="match status" value="1"/>
</dbReference>
<keyword evidence="5" id="KW-0418">Kinase</keyword>
<feature type="compositionally biased region" description="Polar residues" evidence="10">
    <location>
        <begin position="373"/>
        <end position="384"/>
    </location>
</feature>
<evidence type="ECO:0000313" key="13">
    <source>
        <dbReference type="EMBL" id="KAH6596103.1"/>
    </source>
</evidence>
<dbReference type="CDD" id="cd14003">
    <property type="entry name" value="STKc_AMPK-like"/>
    <property type="match status" value="1"/>
</dbReference>
<dbReference type="InterPro" id="IPR028375">
    <property type="entry name" value="KA1/Ssp2_C"/>
</dbReference>
<dbReference type="PROSITE" id="PS50011">
    <property type="entry name" value="PROTEIN_KINASE_DOM"/>
    <property type="match status" value="1"/>
</dbReference>
<dbReference type="Proteomes" id="UP001648503">
    <property type="component" value="Unassembled WGS sequence"/>
</dbReference>
<evidence type="ECO:0000256" key="3">
    <source>
        <dbReference type="ARBA" id="ARBA00022679"/>
    </source>
</evidence>
<evidence type="ECO:0000256" key="8">
    <source>
        <dbReference type="ARBA" id="ARBA00048679"/>
    </source>
</evidence>
<evidence type="ECO:0000256" key="4">
    <source>
        <dbReference type="ARBA" id="ARBA00022741"/>
    </source>
</evidence>
<feature type="domain" description="KA1" evidence="12">
    <location>
        <begin position="755"/>
        <end position="804"/>
    </location>
</feature>
<proteinExistence type="predicted"/>
<dbReference type="InterPro" id="IPR017441">
    <property type="entry name" value="Protein_kinase_ATP_BS"/>
</dbReference>
<dbReference type="EC" id="2.7.11.1" evidence="1"/>
<dbReference type="Pfam" id="PF00069">
    <property type="entry name" value="Pkinase"/>
    <property type="match status" value="1"/>
</dbReference>
<comment type="caution">
    <text evidence="13">The sequence shown here is derived from an EMBL/GenBank/DDBJ whole genome shotgun (WGS) entry which is preliminary data.</text>
</comment>
<feature type="region of interest" description="Disordered" evidence="10">
    <location>
        <begin position="363"/>
        <end position="384"/>
    </location>
</feature>
<evidence type="ECO:0000256" key="5">
    <source>
        <dbReference type="ARBA" id="ARBA00022777"/>
    </source>
</evidence>
<keyword evidence="14" id="KW-1185">Reference proteome</keyword>
<reference evidence="13 14" key="1">
    <citation type="submission" date="2021-02" db="EMBL/GenBank/DDBJ databases">
        <title>Variation within the Batrachochytrium salamandrivorans European outbreak.</title>
        <authorList>
            <person name="Kelly M."/>
            <person name="Pasmans F."/>
            <person name="Shea T.P."/>
            <person name="Munoz J.F."/>
            <person name="Carranza S."/>
            <person name="Cuomo C.A."/>
            <person name="Martel A."/>
        </authorList>
    </citation>
    <scope>NUCLEOTIDE SEQUENCE [LARGE SCALE GENOMIC DNA]</scope>
    <source>
        <strain evidence="13 14">AMFP18/2</strain>
    </source>
</reference>
<evidence type="ECO:0000313" key="14">
    <source>
        <dbReference type="Proteomes" id="UP001648503"/>
    </source>
</evidence>
<dbReference type="PANTHER" id="PTHR24346:SF106">
    <property type="entry name" value="PROTEIN KINASE DOMAIN-CONTAINING PROTEIN"/>
    <property type="match status" value="1"/>
</dbReference>
<gene>
    <name evidence="13" type="ORF">BASA50_005400</name>
</gene>
<feature type="compositionally biased region" description="Low complexity" evidence="10">
    <location>
        <begin position="1"/>
        <end position="13"/>
    </location>
</feature>
<feature type="region of interest" description="Disordered" evidence="10">
    <location>
        <begin position="562"/>
        <end position="608"/>
    </location>
</feature>
<protein>
    <recommendedName>
        <fullName evidence="1">non-specific serine/threonine protein kinase</fullName>
        <ecNumber evidence="1">2.7.11.1</ecNumber>
    </recommendedName>
</protein>
<name>A0ABQ8FCW6_9FUNG</name>
<evidence type="ECO:0000256" key="9">
    <source>
        <dbReference type="PROSITE-ProRule" id="PRU10141"/>
    </source>
</evidence>